<evidence type="ECO:0000313" key="3">
    <source>
        <dbReference type="Proteomes" id="UP000324222"/>
    </source>
</evidence>
<comment type="caution">
    <text evidence="2">The sequence shown here is derived from an EMBL/GenBank/DDBJ whole genome shotgun (WGS) entry which is preliminary data.</text>
</comment>
<feature type="region of interest" description="Disordered" evidence="1">
    <location>
        <begin position="50"/>
        <end position="81"/>
    </location>
</feature>
<reference evidence="2 3" key="1">
    <citation type="submission" date="2019-05" db="EMBL/GenBank/DDBJ databases">
        <title>Another draft genome of Portunus trituberculatus and its Hox gene families provides insights of decapod evolution.</title>
        <authorList>
            <person name="Jeong J.-H."/>
            <person name="Song I."/>
            <person name="Kim S."/>
            <person name="Choi T."/>
            <person name="Kim D."/>
            <person name="Ryu S."/>
            <person name="Kim W."/>
        </authorList>
    </citation>
    <scope>NUCLEOTIDE SEQUENCE [LARGE SCALE GENOMIC DNA]</scope>
    <source>
        <tissue evidence="2">Muscle</tissue>
    </source>
</reference>
<feature type="region of interest" description="Disordered" evidence="1">
    <location>
        <begin position="1"/>
        <end position="20"/>
    </location>
</feature>
<dbReference type="Proteomes" id="UP000324222">
    <property type="component" value="Unassembled WGS sequence"/>
</dbReference>
<protein>
    <submittedName>
        <fullName evidence="2">Uncharacterized protein</fullName>
    </submittedName>
</protein>
<keyword evidence="3" id="KW-1185">Reference proteome</keyword>
<dbReference type="AlphaFoldDB" id="A0A5B7JP63"/>
<organism evidence="2 3">
    <name type="scientific">Portunus trituberculatus</name>
    <name type="common">Swimming crab</name>
    <name type="synonym">Neptunus trituberculatus</name>
    <dbReference type="NCBI Taxonomy" id="210409"/>
    <lineage>
        <taxon>Eukaryota</taxon>
        <taxon>Metazoa</taxon>
        <taxon>Ecdysozoa</taxon>
        <taxon>Arthropoda</taxon>
        <taxon>Crustacea</taxon>
        <taxon>Multicrustacea</taxon>
        <taxon>Malacostraca</taxon>
        <taxon>Eumalacostraca</taxon>
        <taxon>Eucarida</taxon>
        <taxon>Decapoda</taxon>
        <taxon>Pleocyemata</taxon>
        <taxon>Brachyura</taxon>
        <taxon>Eubrachyura</taxon>
        <taxon>Portunoidea</taxon>
        <taxon>Portunidae</taxon>
        <taxon>Portuninae</taxon>
        <taxon>Portunus</taxon>
    </lineage>
</organism>
<dbReference type="EMBL" id="VSRR010104713">
    <property type="protein sequence ID" value="MPC96116.1"/>
    <property type="molecule type" value="Genomic_DNA"/>
</dbReference>
<accession>A0A5B7JP63</accession>
<name>A0A5B7JP63_PORTR</name>
<proteinExistence type="predicted"/>
<gene>
    <name evidence="2" type="ORF">E2C01_091356</name>
</gene>
<evidence type="ECO:0000313" key="2">
    <source>
        <dbReference type="EMBL" id="MPC96116.1"/>
    </source>
</evidence>
<evidence type="ECO:0000256" key="1">
    <source>
        <dbReference type="SAM" id="MobiDB-lite"/>
    </source>
</evidence>
<sequence>MAISIHSSHKTSVTEKQTRGIKVHNGRCRLKVLHIPELRAILIIFTGKGASSNHQGEQTRKLAGMATRLSVMNPGDRRQVT</sequence>